<reference evidence="1 2" key="1">
    <citation type="journal article" date="2022" name="Allergy">
        <title>Genome assembly and annotation of Periplaneta americana reveal a comprehensive cockroach allergen profile.</title>
        <authorList>
            <person name="Wang L."/>
            <person name="Xiong Q."/>
            <person name="Saelim N."/>
            <person name="Wang L."/>
            <person name="Nong W."/>
            <person name="Wan A.T."/>
            <person name="Shi M."/>
            <person name="Liu X."/>
            <person name="Cao Q."/>
            <person name="Hui J.H.L."/>
            <person name="Sookrung N."/>
            <person name="Leung T.F."/>
            <person name="Tungtrongchitr A."/>
            <person name="Tsui S.K.W."/>
        </authorList>
    </citation>
    <scope>NUCLEOTIDE SEQUENCE [LARGE SCALE GENOMIC DNA]</scope>
    <source>
        <strain evidence="1">PWHHKU_190912</strain>
    </source>
</reference>
<evidence type="ECO:0000313" key="1">
    <source>
        <dbReference type="EMBL" id="KAJ4431729.1"/>
    </source>
</evidence>
<dbReference type="EMBL" id="JAJSOF020000031">
    <property type="protein sequence ID" value="KAJ4431729.1"/>
    <property type="molecule type" value="Genomic_DNA"/>
</dbReference>
<gene>
    <name evidence="1" type="ORF">ANN_20331</name>
</gene>
<name>A0ABQ8SCG5_PERAM</name>
<protein>
    <submittedName>
        <fullName evidence="1">Uncharacterized protein</fullName>
    </submittedName>
</protein>
<dbReference type="Proteomes" id="UP001148838">
    <property type="component" value="Unassembled WGS sequence"/>
</dbReference>
<proteinExistence type="predicted"/>
<accession>A0ABQ8SCG5</accession>
<keyword evidence="2" id="KW-1185">Reference proteome</keyword>
<organism evidence="1 2">
    <name type="scientific">Periplaneta americana</name>
    <name type="common">American cockroach</name>
    <name type="synonym">Blatta americana</name>
    <dbReference type="NCBI Taxonomy" id="6978"/>
    <lineage>
        <taxon>Eukaryota</taxon>
        <taxon>Metazoa</taxon>
        <taxon>Ecdysozoa</taxon>
        <taxon>Arthropoda</taxon>
        <taxon>Hexapoda</taxon>
        <taxon>Insecta</taxon>
        <taxon>Pterygota</taxon>
        <taxon>Neoptera</taxon>
        <taxon>Polyneoptera</taxon>
        <taxon>Dictyoptera</taxon>
        <taxon>Blattodea</taxon>
        <taxon>Blattoidea</taxon>
        <taxon>Blattidae</taxon>
        <taxon>Blattinae</taxon>
        <taxon>Periplaneta</taxon>
    </lineage>
</organism>
<comment type="caution">
    <text evidence="1">The sequence shown here is derived from an EMBL/GenBank/DDBJ whole genome shotgun (WGS) entry which is preliminary data.</text>
</comment>
<sequence length="83" mass="9751">MRTAEINTLRAIVSKTRFDRVRNQDVRKECNIIDVGTFITTRKREWSSHVDRTDSTGLIKAAKNLRPRGKREVGRPLKRWNET</sequence>
<evidence type="ECO:0000313" key="2">
    <source>
        <dbReference type="Proteomes" id="UP001148838"/>
    </source>
</evidence>